<evidence type="ECO:0000313" key="4">
    <source>
        <dbReference type="Proteomes" id="UP000027265"/>
    </source>
</evidence>
<proteinExistence type="predicted"/>
<feature type="transmembrane region" description="Helical" evidence="1">
    <location>
        <begin position="196"/>
        <end position="219"/>
    </location>
</feature>
<dbReference type="AlphaFoldDB" id="A0A067PD38"/>
<gene>
    <name evidence="3" type="ORF">JAAARDRAFT_210303</name>
</gene>
<feature type="transmembrane region" description="Helical" evidence="1">
    <location>
        <begin position="155"/>
        <end position="175"/>
    </location>
</feature>
<feature type="transmembrane region" description="Helical" evidence="1">
    <location>
        <begin position="12"/>
        <end position="33"/>
    </location>
</feature>
<name>A0A067PD38_9AGAM</name>
<dbReference type="STRING" id="933084.A0A067PD38"/>
<evidence type="ECO:0000259" key="2">
    <source>
        <dbReference type="Pfam" id="PF20152"/>
    </source>
</evidence>
<dbReference type="InterPro" id="IPR045339">
    <property type="entry name" value="DUF6534"/>
</dbReference>
<evidence type="ECO:0000313" key="3">
    <source>
        <dbReference type="EMBL" id="KDQ52828.1"/>
    </source>
</evidence>
<feature type="domain" description="DUF6534" evidence="2">
    <location>
        <begin position="165"/>
        <end position="249"/>
    </location>
</feature>
<protein>
    <recommendedName>
        <fullName evidence="2">DUF6534 domain-containing protein</fullName>
    </recommendedName>
</protein>
<feature type="transmembrane region" description="Helical" evidence="1">
    <location>
        <begin position="225"/>
        <end position="245"/>
    </location>
</feature>
<dbReference type="InParanoid" id="A0A067PD38"/>
<dbReference type="PANTHER" id="PTHR40465">
    <property type="entry name" value="CHROMOSOME 1, WHOLE GENOME SHOTGUN SEQUENCE"/>
    <property type="match status" value="1"/>
</dbReference>
<sequence length="342" mass="37763">MSIIDLTVGPNLIGTVLNVFLYGVLWMQCLMYFTTYKTDKPGIRALVWFHIIAGTVNTGFLVYGLYKYTITNFGNLMADQIQNWTAFVAPTLTAVIGAVVQTFFARRVYILTSKRWLAAVIGLTILLQFIAGICIAVLCAIHPNFADWGRWYIKFPTVSALVLGAVVDCMITASLTSTLYRSKTGFPSTDHVVTKLIRLTIQTGMIVAVFAVVDLVLYLSSPWPWHLLPGFTLNKLYAITMISTLNARNDIRQSFSGHTATAGQWQTKDPRRTAPSQNLSSIQVQVTTEASVQIHSPQEHQVYGGQAQQSDRTIAHWNDDASKSIKDGPGAGGQYAILLAKH</sequence>
<feature type="transmembrane region" description="Helical" evidence="1">
    <location>
        <begin position="116"/>
        <end position="143"/>
    </location>
</feature>
<reference evidence="4" key="1">
    <citation type="journal article" date="2014" name="Proc. Natl. Acad. Sci. U.S.A.">
        <title>Extensive sampling of basidiomycete genomes demonstrates inadequacy of the white-rot/brown-rot paradigm for wood decay fungi.</title>
        <authorList>
            <person name="Riley R."/>
            <person name="Salamov A.A."/>
            <person name="Brown D.W."/>
            <person name="Nagy L.G."/>
            <person name="Floudas D."/>
            <person name="Held B.W."/>
            <person name="Levasseur A."/>
            <person name="Lombard V."/>
            <person name="Morin E."/>
            <person name="Otillar R."/>
            <person name="Lindquist E.A."/>
            <person name="Sun H."/>
            <person name="LaButti K.M."/>
            <person name="Schmutz J."/>
            <person name="Jabbour D."/>
            <person name="Luo H."/>
            <person name="Baker S.E."/>
            <person name="Pisabarro A.G."/>
            <person name="Walton J.D."/>
            <person name="Blanchette R.A."/>
            <person name="Henrissat B."/>
            <person name="Martin F."/>
            <person name="Cullen D."/>
            <person name="Hibbett D.S."/>
            <person name="Grigoriev I.V."/>
        </authorList>
    </citation>
    <scope>NUCLEOTIDE SEQUENCE [LARGE SCALE GENOMIC DNA]</scope>
    <source>
        <strain evidence="4">MUCL 33604</strain>
    </source>
</reference>
<dbReference type="PANTHER" id="PTHR40465:SF1">
    <property type="entry name" value="DUF6534 DOMAIN-CONTAINING PROTEIN"/>
    <property type="match status" value="1"/>
</dbReference>
<dbReference type="Proteomes" id="UP000027265">
    <property type="component" value="Unassembled WGS sequence"/>
</dbReference>
<accession>A0A067PD38</accession>
<feature type="transmembrane region" description="Helical" evidence="1">
    <location>
        <begin position="86"/>
        <end position="104"/>
    </location>
</feature>
<dbReference type="EMBL" id="KL197737">
    <property type="protein sequence ID" value="KDQ52828.1"/>
    <property type="molecule type" value="Genomic_DNA"/>
</dbReference>
<evidence type="ECO:0000256" key="1">
    <source>
        <dbReference type="SAM" id="Phobius"/>
    </source>
</evidence>
<feature type="transmembrane region" description="Helical" evidence="1">
    <location>
        <begin position="45"/>
        <end position="66"/>
    </location>
</feature>
<keyword evidence="1" id="KW-0812">Transmembrane</keyword>
<dbReference type="Pfam" id="PF20152">
    <property type="entry name" value="DUF6534"/>
    <property type="match status" value="1"/>
</dbReference>
<dbReference type="OrthoDB" id="2953893at2759"/>
<organism evidence="3 4">
    <name type="scientific">Jaapia argillacea MUCL 33604</name>
    <dbReference type="NCBI Taxonomy" id="933084"/>
    <lineage>
        <taxon>Eukaryota</taxon>
        <taxon>Fungi</taxon>
        <taxon>Dikarya</taxon>
        <taxon>Basidiomycota</taxon>
        <taxon>Agaricomycotina</taxon>
        <taxon>Agaricomycetes</taxon>
        <taxon>Agaricomycetidae</taxon>
        <taxon>Jaapiales</taxon>
        <taxon>Jaapiaceae</taxon>
        <taxon>Jaapia</taxon>
    </lineage>
</organism>
<keyword evidence="1" id="KW-0472">Membrane</keyword>
<keyword evidence="4" id="KW-1185">Reference proteome</keyword>
<dbReference type="HOGENOM" id="CLU_046025_2_0_1"/>
<keyword evidence="1" id="KW-1133">Transmembrane helix</keyword>